<dbReference type="EMBL" id="NUPM01000036">
    <property type="protein sequence ID" value="PGY99356.1"/>
    <property type="molecule type" value="Genomic_DNA"/>
</dbReference>
<reference evidence="3 4" key="1">
    <citation type="submission" date="2017-09" db="EMBL/GenBank/DDBJ databases">
        <title>Large-scale bioinformatics analysis of Bacillus genomes uncovers conserved roles of natural products in bacterial physiology.</title>
        <authorList>
            <consortium name="Agbiome Team Llc"/>
            <person name="Bleich R.M."/>
            <person name="Grubbs K.J."/>
            <person name="Santa Maria K.C."/>
            <person name="Allen S.E."/>
            <person name="Farag S."/>
            <person name="Shank E.A."/>
            <person name="Bowers A."/>
        </authorList>
    </citation>
    <scope>NUCLEOTIDE SEQUENCE [LARGE SCALE GENOMIC DNA]</scope>
    <source>
        <strain evidence="2 4">AFS030179</strain>
        <strain evidence="1 3">AFS094940</strain>
    </source>
</reference>
<sequence>MYKYNMTKKRENYLSKDIEWRRTVSYGSVVIFENIDEKKMRRLVVKELKNYKVLCVRMKNQEEQA</sequence>
<dbReference type="Proteomes" id="UP000220127">
    <property type="component" value="Unassembled WGS sequence"/>
</dbReference>
<dbReference type="AlphaFoldDB" id="A0A9X6U044"/>
<name>A0A9X6U044_BACTU</name>
<dbReference type="Proteomes" id="UP000223445">
    <property type="component" value="Unassembled WGS sequence"/>
</dbReference>
<proteinExistence type="predicted"/>
<protein>
    <submittedName>
        <fullName evidence="1">Uncharacterized protein</fullName>
    </submittedName>
</protein>
<dbReference type="EMBL" id="NVMD01000011">
    <property type="protein sequence ID" value="PED13728.1"/>
    <property type="molecule type" value="Genomic_DNA"/>
</dbReference>
<evidence type="ECO:0000313" key="2">
    <source>
        <dbReference type="EMBL" id="PGY99356.1"/>
    </source>
</evidence>
<evidence type="ECO:0000313" key="1">
    <source>
        <dbReference type="EMBL" id="PED13728.1"/>
    </source>
</evidence>
<comment type="caution">
    <text evidence="1">The sequence shown here is derived from an EMBL/GenBank/DDBJ whole genome shotgun (WGS) entry which is preliminary data.</text>
</comment>
<gene>
    <name evidence="2" type="ORF">COE48_29690</name>
    <name evidence="1" type="ORF">CON01_14755</name>
</gene>
<organism evidence="1 3">
    <name type="scientific">Bacillus thuringiensis</name>
    <dbReference type="NCBI Taxonomy" id="1428"/>
    <lineage>
        <taxon>Bacteria</taxon>
        <taxon>Bacillati</taxon>
        <taxon>Bacillota</taxon>
        <taxon>Bacilli</taxon>
        <taxon>Bacillales</taxon>
        <taxon>Bacillaceae</taxon>
        <taxon>Bacillus</taxon>
        <taxon>Bacillus cereus group</taxon>
    </lineage>
</organism>
<evidence type="ECO:0000313" key="4">
    <source>
        <dbReference type="Proteomes" id="UP000223445"/>
    </source>
</evidence>
<accession>A0A9X6U044</accession>
<evidence type="ECO:0000313" key="3">
    <source>
        <dbReference type="Proteomes" id="UP000220127"/>
    </source>
</evidence>